<name>A0A150M3Z8_9BACI</name>
<dbReference type="AlphaFoldDB" id="A0A150M3Z8"/>
<proteinExistence type="predicted"/>
<reference evidence="1 2" key="1">
    <citation type="submission" date="2016-01" db="EMBL/GenBank/DDBJ databases">
        <title>Draft Genome Sequences of Seven Thermophilic Sporeformers Isolated from Foods.</title>
        <authorList>
            <person name="Berendsen E.M."/>
            <person name="Wells-Bennik M.H."/>
            <person name="Krawcyk A.O."/>
            <person name="De Jong A."/>
            <person name="Holsappel S."/>
            <person name="Eijlander R.T."/>
            <person name="Kuipers O.P."/>
        </authorList>
    </citation>
    <scope>NUCLEOTIDE SEQUENCE [LARGE SCALE GENOMIC DNA]</scope>
    <source>
        <strain evidence="1 2">B4135</strain>
    </source>
</reference>
<sequence>MPRALSGGFDAVLREMAEGDRRGQGFAFSGYRPPARSPDGLADRRFAWIGSFLRFLH</sequence>
<dbReference type="STRING" id="301148.B4135_2058"/>
<organism evidence="1 2">
    <name type="scientific">Caldibacillus debilis</name>
    <dbReference type="NCBI Taxonomy" id="301148"/>
    <lineage>
        <taxon>Bacteria</taxon>
        <taxon>Bacillati</taxon>
        <taxon>Bacillota</taxon>
        <taxon>Bacilli</taxon>
        <taxon>Bacillales</taxon>
        <taxon>Bacillaceae</taxon>
        <taxon>Caldibacillus</taxon>
    </lineage>
</organism>
<evidence type="ECO:0000313" key="2">
    <source>
        <dbReference type="Proteomes" id="UP000075683"/>
    </source>
</evidence>
<accession>A0A150M3Z8</accession>
<gene>
    <name evidence="1" type="ORF">B4135_2058</name>
</gene>
<comment type="caution">
    <text evidence="1">The sequence shown here is derived from an EMBL/GenBank/DDBJ whole genome shotgun (WGS) entry which is preliminary data.</text>
</comment>
<dbReference type="Proteomes" id="UP000075683">
    <property type="component" value="Unassembled WGS sequence"/>
</dbReference>
<protein>
    <submittedName>
        <fullName evidence="1">Uncharacterized protein</fullName>
    </submittedName>
</protein>
<evidence type="ECO:0000313" key="1">
    <source>
        <dbReference type="EMBL" id="KYD19327.1"/>
    </source>
</evidence>
<dbReference type="EMBL" id="LQYT01000042">
    <property type="protein sequence ID" value="KYD19327.1"/>
    <property type="molecule type" value="Genomic_DNA"/>
</dbReference>